<protein>
    <submittedName>
        <fullName evidence="1">Type VI secretion protein family</fullName>
    </submittedName>
</protein>
<keyword evidence="2" id="KW-1185">Reference proteome</keyword>
<evidence type="ECO:0000313" key="1">
    <source>
        <dbReference type="EMBL" id="ATX75313.1"/>
    </source>
</evidence>
<accession>A0A2K8KJW0</accession>
<dbReference type="AlphaFoldDB" id="A0A2K8KJW0"/>
<dbReference type="OrthoDB" id="9775333at2"/>
<dbReference type="PANTHER" id="PTHR35566:SF1">
    <property type="entry name" value="TYPE VI SECRETION SYSTEM BASEPLATE COMPONENT TSSK1"/>
    <property type="match status" value="1"/>
</dbReference>
<evidence type="ECO:0000313" key="2">
    <source>
        <dbReference type="Proteomes" id="UP000229757"/>
    </source>
</evidence>
<dbReference type="InterPro" id="IPR010263">
    <property type="entry name" value="T6SS_TssK"/>
</dbReference>
<sequence length="458" mass="51657">MHKPLYWHHGLFLQPQHFQYQDQALHATIDKVWKTLAGDHWGVISAKLDENLLVENIVQVQTADLVFQDGTWVQLPDTATVTPLVLSSEAFGADASLIVYLALPKHRINQKALGQRYLDTESPVPMPDLYQGGDPIDIPVLTHSLRIALKHSQYSPGTAADGQYLQPEEQSIPIARLVWRNDRIEQDAEFIPPSIVIAGVPALQHLVGSLLKELLDRCRQLEDYKGGQDNGEFSSRIFRFRLALQTLSRYTAQLDHISASKRATPDELYLCLKQLLAEVSVFTPRVDVLGQRGSNSEALNYEHRKADRSFKQLKERLLETLNELSVRPERLVRLEPSGVDRLQAVLPADFAKNLSRVFMIVRSTAPVSDWRDDLLAFAKLAPANLLPTLLDKAIPGIEIVAEANRPEGLPQRPNSWYFRLNLDHASDLLHAIKQGEDLVLYWPDRPDDISVELAQLKG</sequence>
<organism evidence="1 2">
    <name type="scientific">Reinekea forsetii</name>
    <dbReference type="NCBI Taxonomy" id="1336806"/>
    <lineage>
        <taxon>Bacteria</taxon>
        <taxon>Pseudomonadati</taxon>
        <taxon>Pseudomonadota</taxon>
        <taxon>Gammaproteobacteria</taxon>
        <taxon>Oceanospirillales</taxon>
        <taxon>Saccharospirillaceae</taxon>
        <taxon>Reinekea</taxon>
    </lineage>
</organism>
<dbReference type="PANTHER" id="PTHR35566">
    <property type="entry name" value="BLR3599 PROTEIN"/>
    <property type="match status" value="1"/>
</dbReference>
<dbReference type="KEGG" id="rfo:REIFOR_00136"/>
<proteinExistence type="predicted"/>
<reference evidence="1 2" key="1">
    <citation type="journal article" date="2017" name="Environ. Microbiol.">
        <title>Genomic and physiological analyses of 'Reinekea forsetii' reveal a versatile opportunistic lifestyle during spring algae blooms.</title>
        <authorList>
            <person name="Avci B."/>
            <person name="Hahnke R.L."/>
            <person name="Chafee M."/>
            <person name="Fischer T."/>
            <person name="Gruber-Vodicka H."/>
            <person name="Tegetmeyer H.E."/>
            <person name="Harder J."/>
            <person name="Fuchs B.M."/>
            <person name="Amann R.I."/>
            <person name="Teeling H."/>
        </authorList>
    </citation>
    <scope>NUCLEOTIDE SEQUENCE [LARGE SCALE GENOMIC DNA]</scope>
    <source>
        <strain evidence="1 2">Hel1_31_D35</strain>
    </source>
</reference>
<dbReference type="NCBIfam" id="TIGR03353">
    <property type="entry name" value="VI_chp_4"/>
    <property type="match status" value="1"/>
</dbReference>
<dbReference type="EMBL" id="CP011797">
    <property type="protein sequence ID" value="ATX75313.1"/>
    <property type="molecule type" value="Genomic_DNA"/>
</dbReference>
<dbReference type="Pfam" id="PF05936">
    <property type="entry name" value="T6SS_VasE"/>
    <property type="match status" value="1"/>
</dbReference>
<dbReference type="RefSeq" id="WP_100255729.1">
    <property type="nucleotide sequence ID" value="NZ_CP011797.1"/>
</dbReference>
<name>A0A2K8KJW0_9GAMM</name>
<gene>
    <name evidence="1" type="ORF">REIFOR_00136</name>
</gene>
<dbReference type="Proteomes" id="UP000229757">
    <property type="component" value="Chromosome"/>
</dbReference>